<keyword evidence="3 6" id="KW-0812">Transmembrane</keyword>
<dbReference type="PROSITE" id="PS50850">
    <property type="entry name" value="MFS"/>
    <property type="match status" value="1"/>
</dbReference>
<evidence type="ECO:0000256" key="4">
    <source>
        <dbReference type="ARBA" id="ARBA00022989"/>
    </source>
</evidence>
<dbReference type="GO" id="GO:0005886">
    <property type="term" value="C:plasma membrane"/>
    <property type="evidence" value="ECO:0007669"/>
    <property type="project" value="UniProtKB-SubCell"/>
</dbReference>
<protein>
    <submittedName>
        <fullName evidence="8">MFS transporter</fullName>
    </submittedName>
</protein>
<proteinExistence type="predicted"/>
<dbReference type="GO" id="GO:0022857">
    <property type="term" value="F:transmembrane transporter activity"/>
    <property type="evidence" value="ECO:0007669"/>
    <property type="project" value="InterPro"/>
</dbReference>
<evidence type="ECO:0000256" key="2">
    <source>
        <dbReference type="ARBA" id="ARBA00022475"/>
    </source>
</evidence>
<evidence type="ECO:0000259" key="7">
    <source>
        <dbReference type="PROSITE" id="PS50850"/>
    </source>
</evidence>
<feature type="transmembrane region" description="Helical" evidence="6">
    <location>
        <begin position="252"/>
        <end position="270"/>
    </location>
</feature>
<dbReference type="PANTHER" id="PTHR43124">
    <property type="entry name" value="PURINE EFFLUX PUMP PBUE"/>
    <property type="match status" value="1"/>
</dbReference>
<reference evidence="8 9" key="1">
    <citation type="submission" date="2018-11" db="EMBL/GenBank/DDBJ databases">
        <title>Taxonoimc description of Halomarina strain SPP-AMP-1.</title>
        <authorList>
            <person name="Pal Y."/>
            <person name="Srinivasana K."/>
            <person name="Verma A."/>
            <person name="Kumar P."/>
        </authorList>
    </citation>
    <scope>NUCLEOTIDE SEQUENCE [LARGE SCALE GENOMIC DNA]</scope>
    <source>
        <strain evidence="8 9">SPP-AMP-1</strain>
    </source>
</reference>
<dbReference type="EMBL" id="RRCH01000028">
    <property type="protein sequence ID" value="RRJ29597.1"/>
    <property type="molecule type" value="Genomic_DNA"/>
</dbReference>
<feature type="transmembrane region" description="Helical" evidence="6">
    <location>
        <begin position="133"/>
        <end position="157"/>
    </location>
</feature>
<evidence type="ECO:0000256" key="3">
    <source>
        <dbReference type="ARBA" id="ARBA00022692"/>
    </source>
</evidence>
<dbReference type="InterPro" id="IPR011701">
    <property type="entry name" value="MFS"/>
</dbReference>
<feature type="transmembrane region" description="Helical" evidence="6">
    <location>
        <begin position="340"/>
        <end position="358"/>
    </location>
</feature>
<comment type="caution">
    <text evidence="8">The sequence shown here is derived from an EMBL/GenBank/DDBJ whole genome shotgun (WGS) entry which is preliminary data.</text>
</comment>
<dbReference type="InterPro" id="IPR020846">
    <property type="entry name" value="MFS_dom"/>
</dbReference>
<dbReference type="Gene3D" id="1.20.1250.20">
    <property type="entry name" value="MFS general substrate transporter like domains"/>
    <property type="match status" value="2"/>
</dbReference>
<feature type="transmembrane region" description="Helical" evidence="6">
    <location>
        <begin position="20"/>
        <end position="39"/>
    </location>
</feature>
<dbReference type="Pfam" id="PF07690">
    <property type="entry name" value="MFS_1"/>
    <property type="match status" value="1"/>
</dbReference>
<feature type="transmembrane region" description="Helical" evidence="6">
    <location>
        <begin position="185"/>
        <end position="207"/>
    </location>
</feature>
<keyword evidence="9" id="KW-1185">Reference proteome</keyword>
<keyword evidence="4 6" id="KW-1133">Transmembrane helix</keyword>
<evidence type="ECO:0000256" key="1">
    <source>
        <dbReference type="ARBA" id="ARBA00004651"/>
    </source>
</evidence>
<evidence type="ECO:0000313" key="8">
    <source>
        <dbReference type="EMBL" id="RRJ29597.1"/>
    </source>
</evidence>
<dbReference type="SUPFAM" id="SSF103473">
    <property type="entry name" value="MFS general substrate transporter"/>
    <property type="match status" value="1"/>
</dbReference>
<feature type="transmembrane region" description="Helical" evidence="6">
    <location>
        <begin position="309"/>
        <end position="328"/>
    </location>
</feature>
<dbReference type="Proteomes" id="UP000282322">
    <property type="component" value="Unassembled WGS sequence"/>
</dbReference>
<sequence length="363" mass="38005">MIYPVLLPSLSTEFNLTHTTAGLLVTLIWVGYAIGQFPSGVLADRYGERQLLTASVTTVACALVVVVLAATPAALFAATGFVGLGLSLYPVARITLLSDLYPDRIGRVLGVTMATGDTGQTLLPLSAGVLVVIAWQVGLVFVVPLLVILAVALQVFLPVNTATDNTSDLSIRQLKRVMGELRQPTLVRMGVILLSYIGVLQTFSAFYPTYLINSKGFSPTVASGLFSLFFAVGIVAKPLAGVAYDTVGIRRSLPIVLSGAVIGFALLPLLDGFWLLTADTVLISTMLGSGAITQSYLSETIPSEIEGTGLGVIRSIASMLGATGPVLFGTIADRGFFDAGYLLLAVLVGAITLLALRLPKKSG</sequence>
<keyword evidence="2" id="KW-1003">Cell membrane</keyword>
<dbReference type="PANTHER" id="PTHR43124:SF3">
    <property type="entry name" value="CHLORAMPHENICOL EFFLUX PUMP RV0191"/>
    <property type="match status" value="1"/>
</dbReference>
<dbReference type="InterPro" id="IPR036259">
    <property type="entry name" value="MFS_trans_sf"/>
</dbReference>
<gene>
    <name evidence="8" type="ORF">EIK79_13195</name>
</gene>
<organism evidence="8 9">
    <name type="scientific">Halocatena pleomorpha</name>
    <dbReference type="NCBI Taxonomy" id="1785090"/>
    <lineage>
        <taxon>Archaea</taxon>
        <taxon>Methanobacteriati</taxon>
        <taxon>Methanobacteriota</taxon>
        <taxon>Stenosarchaea group</taxon>
        <taxon>Halobacteria</taxon>
        <taxon>Halobacteriales</taxon>
        <taxon>Natronomonadaceae</taxon>
        <taxon>Halocatena</taxon>
    </lineage>
</organism>
<evidence type="ECO:0000313" key="9">
    <source>
        <dbReference type="Proteomes" id="UP000282322"/>
    </source>
</evidence>
<name>A0A3P3R824_9EURY</name>
<accession>A0A3P3R824</accession>
<feature type="transmembrane region" description="Helical" evidence="6">
    <location>
        <begin position="219"/>
        <end position="240"/>
    </location>
</feature>
<dbReference type="InterPro" id="IPR050189">
    <property type="entry name" value="MFS_Efflux_Transporters"/>
</dbReference>
<evidence type="ECO:0000256" key="5">
    <source>
        <dbReference type="ARBA" id="ARBA00023136"/>
    </source>
</evidence>
<dbReference type="AlphaFoldDB" id="A0A3P3R824"/>
<keyword evidence="5 6" id="KW-0472">Membrane</keyword>
<feature type="domain" description="Major facilitator superfamily (MFS) profile" evidence="7">
    <location>
        <begin position="1"/>
        <end position="363"/>
    </location>
</feature>
<comment type="subcellular location">
    <subcellularLocation>
        <location evidence="1">Cell membrane</location>
        <topology evidence="1">Multi-pass membrane protein</topology>
    </subcellularLocation>
</comment>
<evidence type="ECO:0000256" key="6">
    <source>
        <dbReference type="SAM" id="Phobius"/>
    </source>
</evidence>